<gene>
    <name evidence="3" type="ORF">EOW66_09935</name>
</gene>
<dbReference type="AlphaFoldDB" id="A0A3S3MQ52"/>
<evidence type="ECO:0000256" key="1">
    <source>
        <dbReference type="ARBA" id="ARBA00022729"/>
    </source>
</evidence>
<dbReference type="PANTHER" id="PTHR43208:SF1">
    <property type="entry name" value="ABC TRANSPORTER SUBSTRATE-BINDING PROTEIN"/>
    <property type="match status" value="1"/>
</dbReference>
<evidence type="ECO:0000259" key="2">
    <source>
        <dbReference type="Pfam" id="PF02608"/>
    </source>
</evidence>
<sequence>MISIKSLSRRGFLNMGAAAGAGLLLPKTGLVRPAFAQAPLAPVDVKDAMIAFGHTGPVSDEGWTWAHDQGMKAVEAAFPGIRTSFVESVPYSADATRIFRQFVADGANMVFATSNYGDFLYDVAKRAPEVAFYECDGRTHMDNLGTYYVQHWYPSYVAGIAAGAMSKTGKLGYVASFPVPSVYSGTNAFLMGARTVNPAATVQCIVINSWFDPQAATQAGTALLDNGCDVLFGIMDEAGYLQVAEARGAKAVMWNTDLRRYGPKAYITSIMVDFKPFYVEQVRRRLAGEWTPTYGLLPMGQGVDRDAWGETVPPEVAAKADAARTKMMQEGWSPFVGEIKDSKGTIKVAAGQKMTEEELYHWDWSIEGVSGLDA</sequence>
<reference evidence="3 4" key="1">
    <citation type="submission" date="2019-01" db="EMBL/GenBank/DDBJ databases">
        <title>Sinorhodobacter populi sp. nov. isolated from the symptomatic bark tissue of Populus euramericana canker.</title>
        <authorList>
            <person name="Xu G."/>
        </authorList>
    </citation>
    <scope>NUCLEOTIDE SEQUENCE [LARGE SCALE GENOMIC DNA]</scope>
    <source>
        <strain evidence="3 4">CGMCC 1.12963</strain>
    </source>
</reference>
<organism evidence="3 4">
    <name type="scientific">Paenirhodobacter huangdaonensis</name>
    <dbReference type="NCBI Taxonomy" id="2501515"/>
    <lineage>
        <taxon>Bacteria</taxon>
        <taxon>Pseudomonadati</taxon>
        <taxon>Pseudomonadota</taxon>
        <taxon>Alphaproteobacteria</taxon>
        <taxon>Rhodobacterales</taxon>
        <taxon>Rhodobacter group</taxon>
        <taxon>Paenirhodobacter</taxon>
    </lineage>
</organism>
<dbReference type="Proteomes" id="UP000288071">
    <property type="component" value="Unassembled WGS sequence"/>
</dbReference>
<keyword evidence="4" id="KW-1185">Reference proteome</keyword>
<protein>
    <submittedName>
        <fullName evidence="3">BMP family ABC transporter substrate-binding protein</fullName>
    </submittedName>
</protein>
<dbReference type="InterPro" id="IPR006311">
    <property type="entry name" value="TAT_signal"/>
</dbReference>
<dbReference type="PROSITE" id="PS51318">
    <property type="entry name" value="TAT"/>
    <property type="match status" value="1"/>
</dbReference>
<dbReference type="Gene3D" id="3.40.50.2300">
    <property type="match status" value="2"/>
</dbReference>
<dbReference type="GO" id="GO:0005886">
    <property type="term" value="C:plasma membrane"/>
    <property type="evidence" value="ECO:0007669"/>
    <property type="project" value="InterPro"/>
</dbReference>
<dbReference type="RefSeq" id="WP_128156219.1">
    <property type="nucleotide sequence ID" value="NZ_JBHSOM010000006.1"/>
</dbReference>
<dbReference type="InterPro" id="IPR003760">
    <property type="entry name" value="PnrA-like"/>
</dbReference>
<comment type="caution">
    <text evidence="3">The sequence shown here is derived from an EMBL/GenBank/DDBJ whole genome shotgun (WGS) entry which is preliminary data.</text>
</comment>
<keyword evidence="1" id="KW-0732">Signal</keyword>
<dbReference type="EMBL" id="SAVA01000005">
    <property type="protein sequence ID" value="RWR52079.1"/>
    <property type="molecule type" value="Genomic_DNA"/>
</dbReference>
<dbReference type="PANTHER" id="PTHR43208">
    <property type="entry name" value="ABC TRANSPORTER SUBSTRATE-BINDING PROTEIN"/>
    <property type="match status" value="1"/>
</dbReference>
<evidence type="ECO:0000313" key="4">
    <source>
        <dbReference type="Proteomes" id="UP000288071"/>
    </source>
</evidence>
<name>A0A3S3MQ52_9RHOB</name>
<feature type="domain" description="ABC transporter substrate-binding protein PnrA-like" evidence="2">
    <location>
        <begin position="50"/>
        <end position="289"/>
    </location>
</feature>
<accession>A0A3S3MQ52</accession>
<dbReference type="InterPro" id="IPR052910">
    <property type="entry name" value="ABC-Purine-Binding"/>
</dbReference>
<dbReference type="Pfam" id="PF02608">
    <property type="entry name" value="Bmp"/>
    <property type="match status" value="1"/>
</dbReference>
<evidence type="ECO:0000313" key="3">
    <source>
        <dbReference type="EMBL" id="RWR52079.1"/>
    </source>
</evidence>
<reference evidence="4" key="2">
    <citation type="submission" date="2019-01" db="EMBL/GenBank/DDBJ databases">
        <title>Sinorhodobacter populi sp. nov. isolated from the symptomatic bark tissue of Populus euramericana canker.</title>
        <authorList>
            <person name="Li Y."/>
        </authorList>
    </citation>
    <scope>NUCLEOTIDE SEQUENCE [LARGE SCALE GENOMIC DNA]</scope>
    <source>
        <strain evidence="4">CGMCC 1.12963</strain>
    </source>
</reference>
<dbReference type="CDD" id="cd19963">
    <property type="entry name" value="PBP1_BMP-like"/>
    <property type="match status" value="1"/>
</dbReference>
<proteinExistence type="predicted"/>